<reference evidence="6 7" key="1">
    <citation type="submission" date="2014-04" db="EMBL/GenBank/DDBJ databases">
        <authorList>
            <consortium name="DOE Joint Genome Institute"/>
            <person name="Kuo A."/>
            <person name="Kohler A."/>
            <person name="Nagy L.G."/>
            <person name="Floudas D."/>
            <person name="Copeland A."/>
            <person name="Barry K.W."/>
            <person name="Cichocki N."/>
            <person name="Veneault-Fourrey C."/>
            <person name="LaButti K."/>
            <person name="Lindquist E.A."/>
            <person name="Lipzen A."/>
            <person name="Lundell T."/>
            <person name="Morin E."/>
            <person name="Murat C."/>
            <person name="Sun H."/>
            <person name="Tunlid A."/>
            <person name="Henrissat B."/>
            <person name="Grigoriev I.V."/>
            <person name="Hibbett D.S."/>
            <person name="Martin F."/>
            <person name="Nordberg H.P."/>
            <person name="Cantor M.N."/>
            <person name="Hua S.X."/>
        </authorList>
    </citation>
    <scope>NUCLEOTIDE SEQUENCE [LARGE SCALE GENOMIC DNA]</scope>
    <source>
        <strain evidence="6 7">LaAM-08-1</strain>
    </source>
</reference>
<keyword evidence="2" id="KW-0106">Calcium</keyword>
<evidence type="ECO:0000313" key="6">
    <source>
        <dbReference type="EMBL" id="KIK02049.1"/>
    </source>
</evidence>
<dbReference type="InterPro" id="IPR040250">
    <property type="entry name" value="Nucleobindin"/>
</dbReference>
<dbReference type="STRING" id="1095629.A0A0C9XKN1"/>
<feature type="chain" id="PRO_5002205849" description="EF-hand domain-containing protein" evidence="4">
    <location>
        <begin position="19"/>
        <end position="313"/>
    </location>
</feature>
<dbReference type="GO" id="GO:0005509">
    <property type="term" value="F:calcium ion binding"/>
    <property type="evidence" value="ECO:0007669"/>
    <property type="project" value="InterPro"/>
</dbReference>
<evidence type="ECO:0000256" key="2">
    <source>
        <dbReference type="ARBA" id="ARBA00022837"/>
    </source>
</evidence>
<dbReference type="InterPro" id="IPR011992">
    <property type="entry name" value="EF-hand-dom_pair"/>
</dbReference>
<name>A0A0C9XKN1_9AGAR</name>
<dbReference type="PROSITE" id="PS00018">
    <property type="entry name" value="EF_HAND_1"/>
    <property type="match status" value="1"/>
</dbReference>
<dbReference type="Proteomes" id="UP000054477">
    <property type="component" value="Unassembled WGS sequence"/>
</dbReference>
<keyword evidence="1 4" id="KW-0732">Signal</keyword>
<dbReference type="PANTHER" id="PTHR19237">
    <property type="entry name" value="NUCLEOBINDIN"/>
    <property type="match status" value="1"/>
</dbReference>
<keyword evidence="7" id="KW-1185">Reference proteome</keyword>
<reference evidence="7" key="2">
    <citation type="submission" date="2015-01" db="EMBL/GenBank/DDBJ databases">
        <title>Evolutionary Origins and Diversification of the Mycorrhizal Mutualists.</title>
        <authorList>
            <consortium name="DOE Joint Genome Institute"/>
            <consortium name="Mycorrhizal Genomics Consortium"/>
            <person name="Kohler A."/>
            <person name="Kuo A."/>
            <person name="Nagy L.G."/>
            <person name="Floudas D."/>
            <person name="Copeland A."/>
            <person name="Barry K.W."/>
            <person name="Cichocki N."/>
            <person name="Veneault-Fourrey C."/>
            <person name="LaButti K."/>
            <person name="Lindquist E.A."/>
            <person name="Lipzen A."/>
            <person name="Lundell T."/>
            <person name="Morin E."/>
            <person name="Murat C."/>
            <person name="Riley R."/>
            <person name="Ohm R."/>
            <person name="Sun H."/>
            <person name="Tunlid A."/>
            <person name="Henrissat B."/>
            <person name="Grigoriev I.V."/>
            <person name="Hibbett D.S."/>
            <person name="Martin F."/>
        </authorList>
    </citation>
    <scope>NUCLEOTIDE SEQUENCE [LARGE SCALE GENOMIC DNA]</scope>
    <source>
        <strain evidence="7">LaAM-08-1</strain>
    </source>
</reference>
<dbReference type="Gene3D" id="1.10.238.10">
    <property type="entry name" value="EF-hand"/>
    <property type="match status" value="1"/>
</dbReference>
<dbReference type="EMBL" id="KN838598">
    <property type="protein sequence ID" value="KIK02049.1"/>
    <property type="molecule type" value="Genomic_DNA"/>
</dbReference>
<feature type="domain" description="EF-hand" evidence="5">
    <location>
        <begin position="106"/>
        <end position="124"/>
    </location>
</feature>
<accession>A0A0C9XKN1</accession>
<evidence type="ECO:0000259" key="5">
    <source>
        <dbReference type="Pfam" id="PF13202"/>
    </source>
</evidence>
<feature type="region of interest" description="Disordered" evidence="3">
    <location>
        <begin position="229"/>
        <end position="300"/>
    </location>
</feature>
<feature type="compositionally biased region" description="Basic and acidic residues" evidence="3">
    <location>
        <begin position="255"/>
        <end position="274"/>
    </location>
</feature>
<dbReference type="InterPro" id="IPR002048">
    <property type="entry name" value="EF_hand_dom"/>
</dbReference>
<dbReference type="GO" id="GO:0070062">
    <property type="term" value="C:extracellular exosome"/>
    <property type="evidence" value="ECO:0007669"/>
    <property type="project" value="TreeGrafter"/>
</dbReference>
<protein>
    <recommendedName>
        <fullName evidence="5">EF-hand domain-containing protein</fullName>
    </recommendedName>
</protein>
<evidence type="ECO:0000256" key="1">
    <source>
        <dbReference type="ARBA" id="ARBA00022729"/>
    </source>
</evidence>
<sequence>MLKTVCLSLLVLGQGAFGHGGHENSGPAAGETIQQYAQRHMSSEHHIDSFDIGSFFQLHDLDRNGFWDRDEIEAIYGVHHVYSQKKSKDDIEHQEKADMIVSTVLGLLDLDKDGKVSPEELEKVGLEGLPNFDNVGAEGHHYDVESEFFLHHEEKFHSTPETQTDDSYTHPEDLEHFAHHEDIERKEAEKEAKFQGMSVEEVIKSHHDAEQAALKKAAEASQVPIAAHPHDEQVGNVPVADPPSAAKPRVTRVTPPEKQDPEIRYKDTQNKKGDWGSGPGGYKPPVEPGDKMRKNLPYKSRMQYKFRRNWGDF</sequence>
<evidence type="ECO:0000313" key="7">
    <source>
        <dbReference type="Proteomes" id="UP000054477"/>
    </source>
</evidence>
<dbReference type="HOGENOM" id="CLU_060583_0_0_1"/>
<dbReference type="PANTHER" id="PTHR19237:SF20">
    <property type="entry name" value="NUCLEOBINDIN 1"/>
    <property type="match status" value="1"/>
</dbReference>
<organism evidence="6 7">
    <name type="scientific">Laccaria amethystina LaAM-08-1</name>
    <dbReference type="NCBI Taxonomy" id="1095629"/>
    <lineage>
        <taxon>Eukaryota</taxon>
        <taxon>Fungi</taxon>
        <taxon>Dikarya</taxon>
        <taxon>Basidiomycota</taxon>
        <taxon>Agaricomycotina</taxon>
        <taxon>Agaricomycetes</taxon>
        <taxon>Agaricomycetidae</taxon>
        <taxon>Agaricales</taxon>
        <taxon>Agaricineae</taxon>
        <taxon>Hydnangiaceae</taxon>
        <taxon>Laccaria</taxon>
    </lineage>
</organism>
<evidence type="ECO:0000256" key="4">
    <source>
        <dbReference type="SAM" id="SignalP"/>
    </source>
</evidence>
<feature type="signal peptide" evidence="4">
    <location>
        <begin position="1"/>
        <end position="18"/>
    </location>
</feature>
<dbReference type="GO" id="GO:0005793">
    <property type="term" value="C:endoplasmic reticulum-Golgi intermediate compartment"/>
    <property type="evidence" value="ECO:0007669"/>
    <property type="project" value="TreeGrafter"/>
</dbReference>
<proteinExistence type="predicted"/>
<dbReference type="InterPro" id="IPR018247">
    <property type="entry name" value="EF_Hand_1_Ca_BS"/>
</dbReference>
<dbReference type="OrthoDB" id="289247at2759"/>
<dbReference type="SUPFAM" id="SSF47473">
    <property type="entry name" value="EF-hand"/>
    <property type="match status" value="1"/>
</dbReference>
<dbReference type="Pfam" id="PF13202">
    <property type="entry name" value="EF-hand_5"/>
    <property type="match status" value="1"/>
</dbReference>
<evidence type="ECO:0000256" key="3">
    <source>
        <dbReference type="SAM" id="MobiDB-lite"/>
    </source>
</evidence>
<dbReference type="AlphaFoldDB" id="A0A0C9XKN1"/>
<gene>
    <name evidence="6" type="ORF">K443DRAFT_677939</name>
</gene>